<accession>A0ABS2PCG6</accession>
<dbReference type="EMBL" id="JAFBEC010000006">
    <property type="protein sequence ID" value="MBM7633127.1"/>
    <property type="molecule type" value="Genomic_DNA"/>
</dbReference>
<dbReference type="Pfam" id="PF00496">
    <property type="entry name" value="SBP_bac_5"/>
    <property type="match status" value="1"/>
</dbReference>
<proteinExistence type="predicted"/>
<dbReference type="InterPro" id="IPR030678">
    <property type="entry name" value="Peptide/Ni-bd"/>
</dbReference>
<sequence>MKRRSMTTFGTAVVLGALVACSSPSEVEESASENNEVEQEQSVRDELNIAQTAQPPTLDTAQTVSAVALDIAGNIYQQLFQLDGNYEPQPVLAESYELSDDGKTYTIALREGVQFHNGEEMTAEDVVASMNRWLTVSSRAKELLDGASFTEVDSYTVELTVEQATSDVLILLASQAQFPSIMPKEIVESASADGFEEYVGTGPYQFEDWQQDQYIRLVRNDDFQSLEGEPSGFTGEIKAPTETLTYHFVSDHFTRISGLQTGLYDIADSIPLENYDLLEEDESIEIESVPGGTLTAFFNTNEGVLSDEELRHVVLAALDNEEIMLASYPLPELFSLAPGYLNENQEQWATDAGADYYNQADPDLAKQLLEESSYDGEEITILTTPDYNEMYNGSLVIQEQLRNIGMNVSVDTFDFATFLETKDDRSRWDLFLASTGYQLTPPQLLAVTPEWAGLDDENVRSGLMAVREAASQEEAAEEWANVQQYLYEIGSSTVLGHYDAFVAVHEDVEGFELFEAPVVWNASIKE</sequence>
<feature type="domain" description="Solute-binding protein family 5" evidence="2">
    <location>
        <begin position="87"/>
        <end position="443"/>
    </location>
</feature>
<gene>
    <name evidence="3" type="ORF">JOD17_002221</name>
</gene>
<dbReference type="PANTHER" id="PTHR30290:SF38">
    <property type="entry name" value="D,D-DIPEPTIDE-BINDING PERIPLASMIC PROTEIN DDPA-RELATED"/>
    <property type="match status" value="1"/>
</dbReference>
<dbReference type="RefSeq" id="WP_204697683.1">
    <property type="nucleotide sequence ID" value="NZ_JAFBEC010000006.1"/>
</dbReference>
<evidence type="ECO:0000313" key="4">
    <source>
        <dbReference type="Proteomes" id="UP000741863"/>
    </source>
</evidence>
<dbReference type="Gene3D" id="3.10.105.10">
    <property type="entry name" value="Dipeptide-binding Protein, Domain 3"/>
    <property type="match status" value="1"/>
</dbReference>
<keyword evidence="1" id="KW-0732">Signal</keyword>
<evidence type="ECO:0000259" key="2">
    <source>
        <dbReference type="Pfam" id="PF00496"/>
    </source>
</evidence>
<name>A0ABS2PCG6_9BACL</name>
<dbReference type="InterPro" id="IPR039424">
    <property type="entry name" value="SBP_5"/>
</dbReference>
<dbReference type="SUPFAM" id="SSF53850">
    <property type="entry name" value="Periplasmic binding protein-like II"/>
    <property type="match status" value="1"/>
</dbReference>
<evidence type="ECO:0000313" key="3">
    <source>
        <dbReference type="EMBL" id="MBM7633127.1"/>
    </source>
</evidence>
<comment type="caution">
    <text evidence="3">The sequence shown here is derived from an EMBL/GenBank/DDBJ whole genome shotgun (WGS) entry which is preliminary data.</text>
</comment>
<keyword evidence="4" id="KW-1185">Reference proteome</keyword>
<evidence type="ECO:0000256" key="1">
    <source>
        <dbReference type="ARBA" id="ARBA00022729"/>
    </source>
</evidence>
<dbReference type="PIRSF" id="PIRSF002741">
    <property type="entry name" value="MppA"/>
    <property type="match status" value="1"/>
</dbReference>
<dbReference type="Gene3D" id="3.40.190.10">
    <property type="entry name" value="Periplasmic binding protein-like II"/>
    <property type="match status" value="1"/>
</dbReference>
<dbReference type="Proteomes" id="UP000741863">
    <property type="component" value="Unassembled WGS sequence"/>
</dbReference>
<protein>
    <submittedName>
        <fullName evidence="3">Peptide/nickel transport system substrate-binding protein</fullName>
    </submittedName>
</protein>
<dbReference type="InterPro" id="IPR000914">
    <property type="entry name" value="SBP_5_dom"/>
</dbReference>
<dbReference type="PANTHER" id="PTHR30290">
    <property type="entry name" value="PERIPLASMIC BINDING COMPONENT OF ABC TRANSPORTER"/>
    <property type="match status" value="1"/>
</dbReference>
<reference evidence="3 4" key="1">
    <citation type="submission" date="2021-01" db="EMBL/GenBank/DDBJ databases">
        <title>Genomic Encyclopedia of Type Strains, Phase IV (KMG-IV): sequencing the most valuable type-strain genomes for metagenomic binning, comparative biology and taxonomic classification.</title>
        <authorList>
            <person name="Goeker M."/>
        </authorList>
    </citation>
    <scope>NUCLEOTIDE SEQUENCE [LARGE SCALE GENOMIC DNA]</scope>
    <source>
        <strain evidence="3 4">DSM 25540</strain>
    </source>
</reference>
<dbReference type="PROSITE" id="PS51257">
    <property type="entry name" value="PROKAR_LIPOPROTEIN"/>
    <property type="match status" value="1"/>
</dbReference>
<organism evidence="3 4">
    <name type="scientific">Geomicrobium sediminis</name>
    <dbReference type="NCBI Taxonomy" id="1347788"/>
    <lineage>
        <taxon>Bacteria</taxon>
        <taxon>Bacillati</taxon>
        <taxon>Bacillota</taxon>
        <taxon>Bacilli</taxon>
        <taxon>Bacillales</taxon>
        <taxon>Geomicrobium</taxon>
    </lineage>
</organism>
<dbReference type="Gene3D" id="3.90.76.10">
    <property type="entry name" value="Dipeptide-binding Protein, Domain 1"/>
    <property type="match status" value="1"/>
</dbReference>